<name>A0A368KMW2_9BACT</name>
<evidence type="ECO:0000256" key="1">
    <source>
        <dbReference type="ARBA" id="ARBA00022737"/>
    </source>
</evidence>
<feature type="region of interest" description="Disordered" evidence="2">
    <location>
        <begin position="360"/>
        <end position="379"/>
    </location>
</feature>
<protein>
    <submittedName>
        <fullName evidence="4">RHS repeat-associated core domain-containing protein</fullName>
    </submittedName>
</protein>
<dbReference type="Gene3D" id="2.180.10.10">
    <property type="entry name" value="RHS repeat-associated core"/>
    <property type="match status" value="1"/>
</dbReference>
<gene>
    <name evidence="4" type="ORF">DTL42_17895</name>
</gene>
<evidence type="ECO:0000313" key="5">
    <source>
        <dbReference type="Proteomes" id="UP000253562"/>
    </source>
</evidence>
<evidence type="ECO:0000259" key="3">
    <source>
        <dbReference type="Pfam" id="PF25023"/>
    </source>
</evidence>
<dbReference type="InterPro" id="IPR022385">
    <property type="entry name" value="Rhs_assc_core"/>
</dbReference>
<proteinExistence type="predicted"/>
<dbReference type="PRINTS" id="PR00394">
    <property type="entry name" value="RHSPROTEIN"/>
</dbReference>
<dbReference type="InterPro" id="IPR056823">
    <property type="entry name" value="TEN-like_YD-shell"/>
</dbReference>
<reference evidence="4 5" key="1">
    <citation type="submission" date="2018-07" db="EMBL/GenBank/DDBJ databases">
        <title>Comparative genomes isolates from brazilian mangrove.</title>
        <authorList>
            <person name="De Araujo J.E."/>
            <person name="Taketani R.G."/>
            <person name="Silva M.C.P."/>
            <person name="Lourenco M.V."/>
            <person name="Oliveira V.M."/>
            <person name="Andreote F.D."/>
        </authorList>
    </citation>
    <scope>NUCLEOTIDE SEQUENCE [LARGE SCALE GENOMIC DNA]</scope>
    <source>
        <strain evidence="4 5">HEX PRIS-MGV</strain>
    </source>
</reference>
<feature type="domain" description="Teneurin-like YD-shell" evidence="3">
    <location>
        <begin position="36"/>
        <end position="134"/>
    </location>
</feature>
<dbReference type="InterPro" id="IPR050708">
    <property type="entry name" value="T6SS_VgrG/RHS"/>
</dbReference>
<sequence length="455" mass="52369">MYDGDQIILQLDDAGDVEHRLLWGANVDQLLADENSSGDVYWALTDHLGSIRDWAEYDDLTDTTYDANHITYDANHITYDAFGNVLSETNATLDIANFGFTARYFDEATGLQYNTNRWYNAQLGRWMSQDPIGFEGGDENLYRYVGNGPTIATDPSGLAEGWEWNWHHLLDRAIFNEDFITKYGLKININSAKYGWMLRAKDHTWTGGIHPEGWSRDWKEWIRQYEEKGTIITKEMIDDQLKEMVSKYKLDELGFPAKYSYEQADKAYKVAERMARSRAAKEAAEKLTKKGLRKIGKKALGAIPCIGAVTIPFALQENVQAKGIFCGTVQTGLENTPVVEWVLLAGGDEYIPTDEQVRNKMQDPNNLRPGQEERDNAERGYDRLNAEWIMEQLRKQEEYKNSLQSKYDEYESDMKMLRFMEARLASGEINRNGNESEYEAAIRKDVENLRRKWGI</sequence>
<dbReference type="EMBL" id="QPEX01000035">
    <property type="protein sequence ID" value="RCS44184.1"/>
    <property type="molecule type" value="Genomic_DNA"/>
</dbReference>
<evidence type="ECO:0000256" key="2">
    <source>
        <dbReference type="SAM" id="MobiDB-lite"/>
    </source>
</evidence>
<organism evidence="4 5">
    <name type="scientific">Bremerella cremea</name>
    <dbReference type="NCBI Taxonomy" id="1031537"/>
    <lineage>
        <taxon>Bacteria</taxon>
        <taxon>Pseudomonadati</taxon>
        <taxon>Planctomycetota</taxon>
        <taxon>Planctomycetia</taxon>
        <taxon>Pirellulales</taxon>
        <taxon>Pirellulaceae</taxon>
        <taxon>Bremerella</taxon>
    </lineage>
</organism>
<feature type="compositionally biased region" description="Basic and acidic residues" evidence="2">
    <location>
        <begin position="370"/>
        <end position="379"/>
    </location>
</feature>
<dbReference type="PANTHER" id="PTHR32305:SF15">
    <property type="entry name" value="PROTEIN RHSA-RELATED"/>
    <property type="match status" value="1"/>
</dbReference>
<accession>A0A368KMW2</accession>
<dbReference type="NCBIfam" id="TIGR03696">
    <property type="entry name" value="Rhs_assc_core"/>
    <property type="match status" value="1"/>
</dbReference>
<comment type="caution">
    <text evidence="4">The sequence shown here is derived from an EMBL/GenBank/DDBJ whole genome shotgun (WGS) entry which is preliminary data.</text>
</comment>
<dbReference type="AlphaFoldDB" id="A0A368KMW2"/>
<dbReference type="Pfam" id="PF25023">
    <property type="entry name" value="TEN_YD-shell"/>
    <property type="match status" value="1"/>
</dbReference>
<dbReference type="PANTHER" id="PTHR32305">
    <property type="match status" value="1"/>
</dbReference>
<evidence type="ECO:0000313" key="4">
    <source>
        <dbReference type="EMBL" id="RCS44184.1"/>
    </source>
</evidence>
<dbReference type="Proteomes" id="UP000253562">
    <property type="component" value="Unassembled WGS sequence"/>
</dbReference>
<keyword evidence="1" id="KW-0677">Repeat</keyword>